<organism evidence="5 6">
    <name type="scientific">Kitasatospora paranensis</name>
    <dbReference type="NCBI Taxonomy" id="258053"/>
    <lineage>
        <taxon>Bacteria</taxon>
        <taxon>Bacillati</taxon>
        <taxon>Actinomycetota</taxon>
        <taxon>Actinomycetes</taxon>
        <taxon>Kitasatosporales</taxon>
        <taxon>Streptomycetaceae</taxon>
        <taxon>Kitasatospora</taxon>
    </lineage>
</organism>
<comment type="caution">
    <text evidence="5">The sequence shown here is derived from an EMBL/GenBank/DDBJ whole genome shotgun (WGS) entry which is preliminary data.</text>
</comment>
<dbReference type="EMBL" id="JBHTAJ010000080">
    <property type="protein sequence ID" value="MFC7183853.1"/>
    <property type="molecule type" value="Genomic_DNA"/>
</dbReference>
<dbReference type="PANTHER" id="PTHR10963:SF55">
    <property type="entry name" value="GLYCOSIDE HYDROLASE FAMILY 16 PROTEIN"/>
    <property type="match status" value="1"/>
</dbReference>
<feature type="compositionally biased region" description="Pro residues" evidence="2">
    <location>
        <begin position="137"/>
        <end position="155"/>
    </location>
</feature>
<evidence type="ECO:0000256" key="1">
    <source>
        <dbReference type="ARBA" id="ARBA00006865"/>
    </source>
</evidence>
<dbReference type="InterPro" id="IPR013320">
    <property type="entry name" value="ConA-like_dom_sf"/>
</dbReference>
<name>A0ABW2G5S8_9ACTN</name>
<protein>
    <recommendedName>
        <fullName evidence="4">GH16 domain-containing protein</fullName>
    </recommendedName>
</protein>
<dbReference type="InterPro" id="IPR000757">
    <property type="entry name" value="Beta-glucanase-like"/>
</dbReference>
<gene>
    <name evidence="5" type="ORF">ACFQMG_30330</name>
</gene>
<evidence type="ECO:0000256" key="3">
    <source>
        <dbReference type="SAM" id="SignalP"/>
    </source>
</evidence>
<dbReference type="Gene3D" id="2.60.120.200">
    <property type="match status" value="1"/>
</dbReference>
<reference evidence="6" key="1">
    <citation type="journal article" date="2019" name="Int. J. Syst. Evol. Microbiol.">
        <title>The Global Catalogue of Microorganisms (GCM) 10K type strain sequencing project: providing services to taxonomists for standard genome sequencing and annotation.</title>
        <authorList>
            <consortium name="The Broad Institute Genomics Platform"/>
            <consortium name="The Broad Institute Genome Sequencing Center for Infectious Disease"/>
            <person name="Wu L."/>
            <person name="Ma J."/>
        </authorList>
    </citation>
    <scope>NUCLEOTIDE SEQUENCE [LARGE SCALE GENOMIC DNA]</scope>
    <source>
        <strain evidence="6">CGMCC 1.12859</strain>
    </source>
</reference>
<proteinExistence type="inferred from homology"/>
<sequence length="388" mass="41002">MRALTLPSRLGAAACAALMLALPVAGRAEAAAPVVQDSLAPTTMTAGTAQRARLTLHSGVCFWARRVGVAVRDAAGHTLDFPGAAANARICPGGLTVTTGARTLPVGTYTAFGIWQDYLGSWHNLAAQPLTVTAVPTPAPTPTPSPTPSPTPAPGSVPTGAGTRQLAWSEEFDRPIAWGLTWMGDWTSAYRYGNHNPADNKLDWLTRSAVTVAGGVATFTARPSGHVLENGRRAWTTGLLTTEGSSQGFQVRTGDYIETRVQLPTGLGAWPALWTWKDGNGEVDSFEYHPDNPNLLELTNHVRPAGTYVTDPATVAPGRWVTIGTAYGAESVDWYVDGVKVWSDGVGVGAGWSAYPILNLSVVAGRYHPAPVGSTPLTFAADYLRVYR</sequence>
<accession>A0ABW2G5S8</accession>
<evidence type="ECO:0000313" key="6">
    <source>
        <dbReference type="Proteomes" id="UP001596435"/>
    </source>
</evidence>
<keyword evidence="3" id="KW-0732">Signal</keyword>
<evidence type="ECO:0000313" key="5">
    <source>
        <dbReference type="EMBL" id="MFC7183853.1"/>
    </source>
</evidence>
<evidence type="ECO:0000259" key="4">
    <source>
        <dbReference type="PROSITE" id="PS51762"/>
    </source>
</evidence>
<feature type="signal peptide" evidence="3">
    <location>
        <begin position="1"/>
        <end position="30"/>
    </location>
</feature>
<dbReference type="PANTHER" id="PTHR10963">
    <property type="entry name" value="GLYCOSYL HYDROLASE-RELATED"/>
    <property type="match status" value="1"/>
</dbReference>
<feature type="region of interest" description="Disordered" evidence="2">
    <location>
        <begin position="134"/>
        <end position="162"/>
    </location>
</feature>
<dbReference type="RefSeq" id="WP_345708155.1">
    <property type="nucleotide sequence ID" value="NZ_BAABKV010000001.1"/>
</dbReference>
<keyword evidence="6" id="KW-1185">Reference proteome</keyword>
<dbReference type="PROSITE" id="PS51762">
    <property type="entry name" value="GH16_2"/>
    <property type="match status" value="1"/>
</dbReference>
<evidence type="ECO:0000256" key="2">
    <source>
        <dbReference type="SAM" id="MobiDB-lite"/>
    </source>
</evidence>
<comment type="similarity">
    <text evidence="1">Belongs to the glycosyl hydrolase 16 family.</text>
</comment>
<feature type="chain" id="PRO_5047068835" description="GH16 domain-containing protein" evidence="3">
    <location>
        <begin position="31"/>
        <end position="388"/>
    </location>
</feature>
<dbReference type="InterPro" id="IPR050546">
    <property type="entry name" value="Glycosyl_Hydrlase_16"/>
</dbReference>
<dbReference type="SUPFAM" id="SSF49899">
    <property type="entry name" value="Concanavalin A-like lectins/glucanases"/>
    <property type="match status" value="1"/>
</dbReference>
<feature type="domain" description="GH16" evidence="4">
    <location>
        <begin position="130"/>
        <end position="388"/>
    </location>
</feature>
<dbReference type="Proteomes" id="UP001596435">
    <property type="component" value="Unassembled WGS sequence"/>
</dbReference>